<keyword evidence="6 10" id="KW-0472">Membrane</keyword>
<keyword evidence="3 10" id="KW-0812">Transmembrane</keyword>
<comment type="similarity">
    <text evidence="2">Belongs to the polycystin family.</text>
</comment>
<keyword evidence="7" id="KW-1015">Disulfide bond</keyword>
<feature type="transmembrane region" description="Helical" evidence="10">
    <location>
        <begin position="974"/>
        <end position="1000"/>
    </location>
</feature>
<dbReference type="GO" id="GO:0050982">
    <property type="term" value="P:detection of mechanical stimulus"/>
    <property type="evidence" value="ECO:0007669"/>
    <property type="project" value="TreeGrafter"/>
</dbReference>
<evidence type="ECO:0000256" key="6">
    <source>
        <dbReference type="ARBA" id="ARBA00023136"/>
    </source>
</evidence>
<feature type="transmembrane region" description="Helical" evidence="10">
    <location>
        <begin position="1413"/>
        <end position="1432"/>
    </location>
</feature>
<dbReference type="InterPro" id="IPR000884">
    <property type="entry name" value="TSP1_rpt"/>
</dbReference>
<protein>
    <submittedName>
        <fullName evidence="13">PKD1L-2</fullName>
    </submittedName>
</protein>
<evidence type="ECO:0000259" key="12">
    <source>
        <dbReference type="PROSITE" id="PS50095"/>
    </source>
</evidence>
<dbReference type="InterPro" id="IPR036392">
    <property type="entry name" value="PLAT/LH2_dom_sf"/>
</dbReference>
<dbReference type="SUPFAM" id="SSF82895">
    <property type="entry name" value="TSP-1 type 1 repeat"/>
    <property type="match status" value="4"/>
</dbReference>
<gene>
    <name evidence="13" type="primary">PKD1L-2</name>
</gene>
<dbReference type="FunFam" id="2.20.100.10:FF:000001">
    <property type="entry name" value="semaphorin-5A isoform X1"/>
    <property type="match status" value="2"/>
</dbReference>
<dbReference type="EMBL" id="KT163775">
    <property type="protein sequence ID" value="AKN21725.1"/>
    <property type="molecule type" value="mRNA"/>
</dbReference>
<name>A0A0H3YFF8_SCHMD</name>
<dbReference type="Pfam" id="PF20519">
    <property type="entry name" value="Polycystin_dom"/>
    <property type="match status" value="1"/>
</dbReference>
<evidence type="ECO:0000313" key="13">
    <source>
        <dbReference type="EMBL" id="AKN21725.1"/>
    </source>
</evidence>
<dbReference type="InterPro" id="IPR051223">
    <property type="entry name" value="Polycystin"/>
</dbReference>
<dbReference type="Gene3D" id="2.60.60.20">
    <property type="entry name" value="PLAT/LH2 domain"/>
    <property type="match status" value="1"/>
</dbReference>
<feature type="transmembrane region" description="Helical" evidence="10">
    <location>
        <begin position="1603"/>
        <end position="1622"/>
    </location>
</feature>
<dbReference type="Gene3D" id="2.20.100.10">
    <property type="entry name" value="Thrombospondin type-1 (TSP1) repeat"/>
    <property type="match status" value="4"/>
</dbReference>
<feature type="transmembrane region" description="Helical" evidence="10">
    <location>
        <begin position="935"/>
        <end position="954"/>
    </location>
</feature>
<dbReference type="Pfam" id="PF01477">
    <property type="entry name" value="PLAT"/>
    <property type="match status" value="1"/>
</dbReference>
<evidence type="ECO:0000256" key="9">
    <source>
        <dbReference type="SAM" id="MobiDB-lite"/>
    </source>
</evidence>
<dbReference type="SMART" id="SM00308">
    <property type="entry name" value="LH2"/>
    <property type="match status" value="1"/>
</dbReference>
<dbReference type="InterPro" id="IPR001024">
    <property type="entry name" value="PLAT/LH2_dom"/>
</dbReference>
<feature type="transmembrane region" description="Helical" evidence="10">
    <location>
        <begin position="1570"/>
        <end position="1591"/>
    </location>
</feature>
<dbReference type="InterPro" id="IPR046791">
    <property type="entry name" value="Polycystin_dom"/>
</dbReference>
<feature type="domain" description="PLAT" evidence="12">
    <location>
        <begin position="773"/>
        <end position="891"/>
    </location>
</feature>
<comment type="subcellular location">
    <subcellularLocation>
        <location evidence="1">Membrane</location>
        <topology evidence="1">Multi-pass membrane protein</topology>
    </subcellularLocation>
</comment>
<evidence type="ECO:0000256" key="11">
    <source>
        <dbReference type="SAM" id="SignalP"/>
    </source>
</evidence>
<dbReference type="PROSITE" id="PS50095">
    <property type="entry name" value="PLAT"/>
    <property type="match status" value="1"/>
</dbReference>
<evidence type="ECO:0000256" key="2">
    <source>
        <dbReference type="ARBA" id="ARBA00007200"/>
    </source>
</evidence>
<keyword evidence="5 10" id="KW-1133">Transmembrane helix</keyword>
<evidence type="ECO:0000256" key="4">
    <source>
        <dbReference type="ARBA" id="ARBA00022729"/>
    </source>
</evidence>
<dbReference type="Pfam" id="PF08016">
    <property type="entry name" value="PKD_channel"/>
    <property type="match status" value="1"/>
</dbReference>
<feature type="signal peptide" evidence="11">
    <location>
        <begin position="1"/>
        <end position="23"/>
    </location>
</feature>
<evidence type="ECO:0000256" key="10">
    <source>
        <dbReference type="SAM" id="Phobius"/>
    </source>
</evidence>
<feature type="transmembrane region" description="Helical" evidence="10">
    <location>
        <begin position="1062"/>
        <end position="1088"/>
    </location>
</feature>
<dbReference type="PROSITE" id="PS50092">
    <property type="entry name" value="TSP1"/>
    <property type="match status" value="4"/>
</dbReference>
<dbReference type="InterPro" id="IPR036383">
    <property type="entry name" value="TSP1_rpt_sf"/>
</dbReference>
<accession>A0A0H3YFF8</accession>
<proteinExistence type="evidence at transcript level"/>
<dbReference type="PANTHER" id="PTHR10877">
    <property type="entry name" value="POLYCYSTIN FAMILY MEMBER"/>
    <property type="match status" value="1"/>
</dbReference>
<feature type="transmembrane region" description="Helical" evidence="10">
    <location>
        <begin position="1452"/>
        <end position="1478"/>
    </location>
</feature>
<dbReference type="FunFam" id="2.20.100.10:FF:000002">
    <property type="entry name" value="Unc-5 netrin receptor C"/>
    <property type="match status" value="1"/>
</dbReference>
<feature type="transmembrane region" description="Helical" evidence="10">
    <location>
        <begin position="1144"/>
        <end position="1163"/>
    </location>
</feature>
<dbReference type="GO" id="GO:0005262">
    <property type="term" value="F:calcium channel activity"/>
    <property type="evidence" value="ECO:0007669"/>
    <property type="project" value="TreeGrafter"/>
</dbReference>
<dbReference type="InterPro" id="IPR013122">
    <property type="entry name" value="PKD1_2_channel"/>
</dbReference>
<feature type="transmembrane region" description="Helical" evidence="10">
    <location>
        <begin position="1027"/>
        <end position="1050"/>
    </location>
</feature>
<feature type="transmembrane region" description="Helical" evidence="10">
    <location>
        <begin position="1498"/>
        <end position="1518"/>
    </location>
</feature>
<dbReference type="PANTHER" id="PTHR10877:SF150">
    <property type="entry name" value="REJ DOMAIN-CONTAINING PROTEIN"/>
    <property type="match status" value="1"/>
</dbReference>
<evidence type="ECO:0000256" key="8">
    <source>
        <dbReference type="PROSITE-ProRule" id="PRU00152"/>
    </source>
</evidence>
<dbReference type="SUPFAM" id="SSF49723">
    <property type="entry name" value="Lipase/lipooxygenase domain (PLAT/LH2 domain)"/>
    <property type="match status" value="1"/>
</dbReference>
<feature type="chain" id="PRO_5005204421" evidence="11">
    <location>
        <begin position="24"/>
        <end position="1814"/>
    </location>
</feature>
<dbReference type="Pfam" id="PF00090">
    <property type="entry name" value="TSP_1"/>
    <property type="match status" value="4"/>
</dbReference>
<evidence type="ECO:0000256" key="1">
    <source>
        <dbReference type="ARBA" id="ARBA00004141"/>
    </source>
</evidence>
<feature type="transmembrane region" description="Helical" evidence="10">
    <location>
        <begin position="1538"/>
        <end position="1558"/>
    </location>
</feature>
<evidence type="ECO:0000256" key="7">
    <source>
        <dbReference type="ARBA" id="ARBA00023157"/>
    </source>
</evidence>
<sequence length="1814" mass="202692">MSLINLWILQILINLTLITIVQANYTIYLQVSSKPSSGSTAMNYIILKGNLGISPLTNINNFPNGTANPAILKDGQLVVINDKFPNDYGYINTVTVGNLGATLTMQSLNIFDNVRNLWSNMTFIYPIGYIQISSSTDFLYLVNGSWSDWSNWGSCSVTCGNGTTIRQRTCTNPAPANGGMSCNDSSTQWQTCVNLACPIISWGEWSSWAACSVTCNNGTQSRSRVCIDSSNSGLPCPGTDKDTQACGNSTLCPINGNWSSWNTWSSCSVSCGSNGIMQRSRLCNNPAPSNAGQDCSGLSTDTQSCTNVPLNCPVNGMWSSWSTWSSCSSSCGFGTRSRTRNCDNPSPLNGGLGCSSCVTVIFGSCGMSDINVENCTWISCSDPQLVAQNIISDTLSKLNISGTNSTMSVQQTMNLAFDVVNKIQSALQNALLNSTGPLMIQTNEVTVGLQSLSPTSGQQNISMVSTDKGKISIGSSLNLTTPTVVTFSALKSSVFFSASSVADTSAAMLSLTIQNVSNTTPVQLSVSIPNSNQQVESDMLSPVKFNVSNQLIQTLQYTSLSTVYKLSMNLSNATDFTIFFSASSLANTTDSSDAFIYLSNQVLNVTLKNVQLSASWDTSSGMLRITIPSGQVTPPNNMTLVMITSTNTTNGILLLSLGVASLTPRIWNFDMEVWQDFSASVDDTSDISNINFKSNFLGTFSAKIFIAPNMIDFKNVFANFASLLANSYVVLIVIILIFILYLLLVIVMWRKDRRESILLRYEPLLDNDPEYEYSYVISVHTGSCRNAGTSSDIFINLLGKWGSSGHRKMTDGYRDGLFETGTVCNFVMTTDSPLGDLMALRIWHNSSGIKPSWNLEKLVIEDIQTNKMYIFMCETWLSDSKFDGNTERVLLEIKRDEKFQNLFQRMKVSGVMDKHIIAGITNNTGVSCYTRVQKVTVFVTMFFLIMVSNAMFFGKDNNLSGDANFKIDFGLISITWFQFYTGMISVLITYPCIFIASEIFRRTRRWKRRWTEDQEAKMKKMFLLPKGFIFVGWSLLFVALVASVFFTFLYSLQWGGEKSNQWLQTFFVGIFGMVFLSDPIILLIIFVLAKKLLGAVSTDQEANIDEFVKDDLKKVLGANLNPPDQEKLEKIKKDKASGQRLSRVVGDALTYVLSLLLLTALAYDARSQVTFDQTKMIRSRFIKSNVQTYMDFYDWAQGILNESYPKVWYNNMNRTGDLTTAIAICDCLRQGPFRIRQIRVKRNTCTVSALVSKVYGNVPCNENYNLLSEDTRSFSVKWTPLANSSVSFNDSNWNRNYLSPTQTVINAFLYQNNTISGGYPFEGTFGIYGGGGYIASLGMKQEQAAYIIRNLQANNWLDKLTRAIFFEGTVYNGNTNLFTTIQVLFEQPNSGGLRMFPYGVRSYRLYDYLPGNMIVLLLMQILYALTVVLNIYREIKKVCKQKKEYFSSNWNLVELLSIFLSLSIIICTAVRIMVTINAITMLNVNKGFYVSFDKATSWLETSCILMGISSFVSIIRVLKYMGFNKYISIMQGTIVRAYTQLSSLGFMFICFLIAFLTVGNILFSLNNVKFTNLLTSTVSLFGVFVAIVKYGDMFETPPAFDSALYYNVWSALSVFFITSVFICILNDTYAETIDENLFDYDKEMVDHVWNIFNEMMTGFKSSMKYTVPDALKKKAIVPVDMSDVDMQFASKENIRNMVSKRVNPSLRRKLADLNGEKYKTEKRENKPNSENDVYINPISFTDIKVAATGSQILDDKTFAERLPKYRAKQNAVDTNNQPPSYMEPVRPLKPNPKIDYILQNRKKNRHRRNSRNKP</sequence>
<evidence type="ECO:0000256" key="5">
    <source>
        <dbReference type="ARBA" id="ARBA00022989"/>
    </source>
</evidence>
<feature type="transmembrane region" description="Helical" evidence="10">
    <location>
        <begin position="728"/>
        <end position="749"/>
    </location>
</feature>
<comment type="caution">
    <text evidence="8">Lacks conserved residue(s) required for the propagation of feature annotation.</text>
</comment>
<keyword evidence="4 11" id="KW-0732">Signal</keyword>
<evidence type="ECO:0000256" key="3">
    <source>
        <dbReference type="ARBA" id="ARBA00022692"/>
    </source>
</evidence>
<dbReference type="GO" id="GO:0016020">
    <property type="term" value="C:membrane"/>
    <property type="evidence" value="ECO:0007669"/>
    <property type="project" value="UniProtKB-SubCell"/>
</dbReference>
<reference evidence="13" key="1">
    <citation type="journal article" date="2015" name="Elife">
        <title>Stem cells and fluid flow drive cyst formation in an invertebrate excretory organ.</title>
        <authorList>
            <person name="Thi-Kim Vu H."/>
            <person name="Rink J.C."/>
            <person name="McKinney S.A."/>
            <person name="McClain M."/>
            <person name="Lakshmanaperumal N."/>
            <person name="Alexander R."/>
            <person name="Sanchez Alvarado A."/>
        </authorList>
    </citation>
    <scope>NUCLEOTIDE SEQUENCE</scope>
</reference>
<feature type="region of interest" description="Disordered" evidence="9">
    <location>
        <begin position="1768"/>
        <end position="1814"/>
    </location>
</feature>
<dbReference type="SMART" id="SM00209">
    <property type="entry name" value="TSP1"/>
    <property type="match status" value="4"/>
</dbReference>
<feature type="compositionally biased region" description="Basic residues" evidence="9">
    <location>
        <begin position="1800"/>
        <end position="1814"/>
    </location>
</feature>
<organism evidence="13">
    <name type="scientific">Schmidtea mediterranea</name>
    <name type="common">Freshwater planarian flatworm</name>
    <dbReference type="NCBI Taxonomy" id="79327"/>
    <lineage>
        <taxon>Eukaryota</taxon>
        <taxon>Metazoa</taxon>
        <taxon>Spiralia</taxon>
        <taxon>Lophotrochozoa</taxon>
        <taxon>Platyhelminthes</taxon>
        <taxon>Rhabditophora</taxon>
        <taxon>Seriata</taxon>
        <taxon>Tricladida</taxon>
        <taxon>Continenticola</taxon>
        <taxon>Geoplanoidea</taxon>
        <taxon>Dugesiidae</taxon>
        <taxon>Schmidtea</taxon>
    </lineage>
</organism>